<dbReference type="SUPFAM" id="SSF51445">
    <property type="entry name" value="(Trans)glycosidases"/>
    <property type="match status" value="1"/>
</dbReference>
<evidence type="ECO:0000256" key="8">
    <source>
        <dbReference type="ARBA" id="ARBA00023277"/>
    </source>
</evidence>
<evidence type="ECO:0000256" key="11">
    <source>
        <dbReference type="ARBA" id="ARBA00037649"/>
    </source>
</evidence>
<proteinExistence type="predicted"/>
<evidence type="ECO:0000256" key="13">
    <source>
        <dbReference type="ARBA" id="ARBA00043078"/>
    </source>
</evidence>
<dbReference type="EC" id="3.2.1.39" evidence="3"/>
<evidence type="ECO:0000256" key="3">
    <source>
        <dbReference type="ARBA" id="ARBA00012780"/>
    </source>
</evidence>
<evidence type="ECO:0000256" key="2">
    <source>
        <dbReference type="ARBA" id="ARBA00004236"/>
    </source>
</evidence>
<dbReference type="InParanoid" id="A0A2P6MNB0"/>
<sequence length="526" mass="58690">MATERGQISGLCFSPYLDGQSPAFTHALEDIQIDSRLSLMSSSFHVTAVRTYGSRGGLERVPHRVREMYQGDVTSSIGAWLCGNEVADREQIEGLVHLCNQLDEGGVPLVNVAVVGNEVLLRGDLSEEKLIQYIQEVRKRVPQQVQVTTAEPYGLYYKHPKVLTVIDIVYVHIYAYWDKVPIEAALDHTEQHYNRIVSMSQGKEVVIAEIGWPTAGEDHGAAAAGLEAGAYFFKNFVAWADHHRVEYFYFEAFDEGWKVEHEGERGAHWGVMDSAGKIKSGFETREVFGNRSGQEHSTPSFSLLSVPSIGSRNPIRGRVYNHHDTATLKVATFINVDNQWWVKPTLEQSSTFIRPDGSFEVDVSTGENDVNATEIAVFLLARTAEVPRVLGSSDLPELLFSHSLHHEIVDRSGIPGLLIEKSVTGPRGTLEGKILDADPFEHRVALYIKVGGGWWTKPTFAQPTLFIEPDRRFKADIFSGDNDATCSEVAVFLIDKDFTPPRAEGHAYLPHELYEKSVTHTIIKRS</sequence>
<comment type="catalytic activity">
    <reaction evidence="1">
        <text>Hydrolysis of (1-&gt;3)-beta-D-glucosidic linkages in (1-&gt;3)-beta-D-glucans.</text>
        <dbReference type="EC" id="3.2.1.39"/>
    </reaction>
</comment>
<gene>
    <name evidence="14" type="ORF">PROFUN_03518</name>
</gene>
<evidence type="ECO:0000256" key="4">
    <source>
        <dbReference type="ARBA" id="ARBA00022475"/>
    </source>
</evidence>
<keyword evidence="5" id="KW-0378">Hydrolase</keyword>
<dbReference type="GO" id="GO:0071555">
    <property type="term" value="P:cell wall organization"/>
    <property type="evidence" value="ECO:0007669"/>
    <property type="project" value="UniProtKB-KW"/>
</dbReference>
<keyword evidence="4" id="KW-1003">Cell membrane</keyword>
<accession>A0A2P6MNB0</accession>
<dbReference type="PANTHER" id="PTHR16631">
    <property type="entry name" value="GLUCAN 1,3-BETA-GLUCOSIDASE"/>
    <property type="match status" value="1"/>
</dbReference>
<comment type="subcellular location">
    <subcellularLocation>
        <location evidence="2">Cell membrane</location>
    </subcellularLocation>
</comment>
<dbReference type="InterPro" id="IPR050732">
    <property type="entry name" value="Beta-glucan_modifiers"/>
</dbReference>
<dbReference type="GO" id="GO:0042973">
    <property type="term" value="F:glucan endo-1,3-beta-D-glucosidase activity"/>
    <property type="evidence" value="ECO:0007669"/>
    <property type="project" value="UniProtKB-EC"/>
</dbReference>
<keyword evidence="9" id="KW-0961">Cell wall biogenesis/degradation</keyword>
<evidence type="ECO:0000313" key="15">
    <source>
        <dbReference type="Proteomes" id="UP000241769"/>
    </source>
</evidence>
<evidence type="ECO:0000256" key="12">
    <source>
        <dbReference type="ARBA" id="ARBA00042373"/>
    </source>
</evidence>
<dbReference type="Proteomes" id="UP000241769">
    <property type="component" value="Unassembled WGS sequence"/>
</dbReference>
<evidence type="ECO:0000256" key="10">
    <source>
        <dbReference type="ARBA" id="ARBA00023326"/>
    </source>
</evidence>
<name>A0A2P6MNB0_9EUKA</name>
<keyword evidence="10" id="KW-0624">Polysaccharide degradation</keyword>
<dbReference type="PANTHER" id="PTHR16631:SF17">
    <property type="entry name" value="GLUCAN ENDO-1,3-BETA-GLUCOSIDASE BTGC"/>
    <property type="match status" value="1"/>
</dbReference>
<keyword evidence="8" id="KW-0119">Carbohydrate metabolism</keyword>
<evidence type="ECO:0000256" key="1">
    <source>
        <dbReference type="ARBA" id="ARBA00000382"/>
    </source>
</evidence>
<dbReference type="EMBL" id="MDYQ01000661">
    <property type="protein sequence ID" value="PRP73204.1"/>
    <property type="molecule type" value="Genomic_DNA"/>
</dbReference>
<dbReference type="AlphaFoldDB" id="A0A2P6MNB0"/>
<protein>
    <recommendedName>
        <fullName evidence="3">glucan endo-1,3-beta-D-glucosidase</fullName>
        <ecNumber evidence="3">3.2.1.39</ecNumber>
    </recommendedName>
    <alternativeName>
        <fullName evidence="13">Endo-1,3-beta-glucanase btgC</fullName>
    </alternativeName>
    <alternativeName>
        <fullName evidence="12">Laminarinase btgC</fullName>
    </alternativeName>
</protein>
<dbReference type="InterPro" id="IPR017853">
    <property type="entry name" value="GH"/>
</dbReference>
<dbReference type="GO" id="GO:0005886">
    <property type="term" value="C:plasma membrane"/>
    <property type="evidence" value="ECO:0007669"/>
    <property type="project" value="UniProtKB-SubCell"/>
</dbReference>
<evidence type="ECO:0000256" key="7">
    <source>
        <dbReference type="ARBA" id="ARBA00023180"/>
    </source>
</evidence>
<keyword evidence="7" id="KW-0325">Glycoprotein</keyword>
<dbReference type="OrthoDB" id="77201at2759"/>
<evidence type="ECO:0000256" key="6">
    <source>
        <dbReference type="ARBA" id="ARBA00023136"/>
    </source>
</evidence>
<dbReference type="Gene3D" id="3.20.20.80">
    <property type="entry name" value="Glycosidases"/>
    <property type="match status" value="1"/>
</dbReference>
<comment type="caution">
    <text evidence="14">The sequence shown here is derived from an EMBL/GenBank/DDBJ whole genome shotgun (WGS) entry which is preliminary data.</text>
</comment>
<reference evidence="14 15" key="1">
    <citation type="journal article" date="2018" name="Genome Biol. Evol.">
        <title>Multiple Roots of Fruiting Body Formation in Amoebozoa.</title>
        <authorList>
            <person name="Hillmann F."/>
            <person name="Forbes G."/>
            <person name="Novohradska S."/>
            <person name="Ferling I."/>
            <person name="Riege K."/>
            <person name="Groth M."/>
            <person name="Westermann M."/>
            <person name="Marz M."/>
            <person name="Spaller T."/>
            <person name="Winckler T."/>
            <person name="Schaap P."/>
            <person name="Glockner G."/>
        </authorList>
    </citation>
    <scope>NUCLEOTIDE SEQUENCE [LARGE SCALE GENOMIC DNA]</scope>
    <source>
        <strain evidence="14 15">Jena</strain>
    </source>
</reference>
<organism evidence="14 15">
    <name type="scientific">Planoprotostelium fungivorum</name>
    <dbReference type="NCBI Taxonomy" id="1890364"/>
    <lineage>
        <taxon>Eukaryota</taxon>
        <taxon>Amoebozoa</taxon>
        <taxon>Evosea</taxon>
        <taxon>Variosea</taxon>
        <taxon>Cavosteliida</taxon>
        <taxon>Cavosteliaceae</taxon>
        <taxon>Planoprotostelium</taxon>
    </lineage>
</organism>
<keyword evidence="15" id="KW-1185">Reference proteome</keyword>
<evidence type="ECO:0000313" key="14">
    <source>
        <dbReference type="EMBL" id="PRP73204.1"/>
    </source>
</evidence>
<evidence type="ECO:0000256" key="9">
    <source>
        <dbReference type="ARBA" id="ARBA00023316"/>
    </source>
</evidence>
<dbReference type="GO" id="GO:0000272">
    <property type="term" value="P:polysaccharide catabolic process"/>
    <property type="evidence" value="ECO:0007669"/>
    <property type="project" value="UniProtKB-KW"/>
</dbReference>
<comment type="function">
    <text evidence="11">Glucanases play a role in cell expansion during growth, in cell-cell fusion during mating, and in spore release during sporulation. This enzyme may be involved in beta-glucan degradation. Active on laminarin and lichenan.</text>
</comment>
<keyword evidence="6" id="KW-0472">Membrane</keyword>
<evidence type="ECO:0000256" key="5">
    <source>
        <dbReference type="ARBA" id="ARBA00022801"/>
    </source>
</evidence>
<dbReference type="STRING" id="1890364.A0A2P6MNB0"/>